<comment type="caution">
    <text evidence="1">The sequence shown here is derived from an EMBL/GenBank/DDBJ whole genome shotgun (WGS) entry which is preliminary data.</text>
</comment>
<dbReference type="AlphaFoldDB" id="A0A7C4ET97"/>
<proteinExistence type="predicted"/>
<reference evidence="1" key="1">
    <citation type="journal article" date="2020" name="mSystems">
        <title>Genome- and Community-Level Interaction Insights into Carbon Utilization and Element Cycling Functions of Hydrothermarchaeota in Hydrothermal Sediment.</title>
        <authorList>
            <person name="Zhou Z."/>
            <person name="Liu Y."/>
            <person name="Xu W."/>
            <person name="Pan J."/>
            <person name="Luo Z.H."/>
            <person name="Li M."/>
        </authorList>
    </citation>
    <scope>NUCLEOTIDE SEQUENCE [LARGE SCALE GENOMIC DNA]</scope>
    <source>
        <strain evidence="1">SpSt-769</strain>
    </source>
</reference>
<evidence type="ECO:0000313" key="1">
    <source>
        <dbReference type="EMBL" id="HGH60671.1"/>
    </source>
</evidence>
<organism evidence="1">
    <name type="scientific">Desulfomonile tiedjei</name>
    <dbReference type="NCBI Taxonomy" id="2358"/>
    <lineage>
        <taxon>Bacteria</taxon>
        <taxon>Pseudomonadati</taxon>
        <taxon>Thermodesulfobacteriota</taxon>
        <taxon>Desulfomonilia</taxon>
        <taxon>Desulfomonilales</taxon>
        <taxon>Desulfomonilaceae</taxon>
        <taxon>Desulfomonile</taxon>
    </lineage>
</organism>
<dbReference type="EMBL" id="DTGT01000161">
    <property type="protein sequence ID" value="HGH60671.1"/>
    <property type="molecule type" value="Genomic_DNA"/>
</dbReference>
<sequence length="98" mass="10427">MVKNTLSHENAATYGGQFHQVSRIAVESTHMTPRVMSVTQPLHAPIIAPPIALVAVLQAGGQRNAGRPVAAGRAAKTVPLTRFQIKVLVAAGFIAFFR</sequence>
<gene>
    <name evidence="1" type="ORF">ENV54_05165</name>
</gene>
<protein>
    <submittedName>
        <fullName evidence="1">Uncharacterized protein</fullName>
    </submittedName>
</protein>
<accession>A0A7C4ET97</accession>
<name>A0A7C4ET97_9BACT</name>